<organism evidence="1 2">
    <name type="scientific">Xylaria bambusicola</name>
    <dbReference type="NCBI Taxonomy" id="326684"/>
    <lineage>
        <taxon>Eukaryota</taxon>
        <taxon>Fungi</taxon>
        <taxon>Dikarya</taxon>
        <taxon>Ascomycota</taxon>
        <taxon>Pezizomycotina</taxon>
        <taxon>Sordariomycetes</taxon>
        <taxon>Xylariomycetidae</taxon>
        <taxon>Xylariales</taxon>
        <taxon>Xylariaceae</taxon>
        <taxon>Xylaria</taxon>
    </lineage>
</organism>
<evidence type="ECO:0000313" key="1">
    <source>
        <dbReference type="EMBL" id="KAK5635654.1"/>
    </source>
</evidence>
<gene>
    <name evidence="1" type="ORF">RRF57_011366</name>
</gene>
<accession>A0AAN7V2M5</accession>
<comment type="caution">
    <text evidence="1">The sequence shown here is derived from an EMBL/GenBank/DDBJ whole genome shotgun (WGS) entry which is preliminary data.</text>
</comment>
<dbReference type="EMBL" id="JAWHQM010000056">
    <property type="protein sequence ID" value="KAK5635654.1"/>
    <property type="molecule type" value="Genomic_DNA"/>
</dbReference>
<name>A0AAN7V2M5_9PEZI</name>
<dbReference type="AlphaFoldDB" id="A0AAN7V2M5"/>
<protein>
    <submittedName>
        <fullName evidence="1">Uncharacterized protein</fullName>
    </submittedName>
</protein>
<evidence type="ECO:0000313" key="2">
    <source>
        <dbReference type="Proteomes" id="UP001305414"/>
    </source>
</evidence>
<proteinExistence type="predicted"/>
<dbReference type="Proteomes" id="UP001305414">
    <property type="component" value="Unassembled WGS sequence"/>
</dbReference>
<reference evidence="1 2" key="1">
    <citation type="submission" date="2023-10" db="EMBL/GenBank/DDBJ databases">
        <title>Draft genome sequence of Xylaria bambusicola isolate GMP-LS, the root and basal stem rot pathogen of sugarcane in Indonesia.</title>
        <authorList>
            <person name="Selvaraj P."/>
            <person name="Muralishankar V."/>
            <person name="Muruganantham S."/>
            <person name="Sp S."/>
            <person name="Haryani S."/>
            <person name="Lau K.J.X."/>
            <person name="Naqvi N.I."/>
        </authorList>
    </citation>
    <scope>NUCLEOTIDE SEQUENCE [LARGE SCALE GENOMIC DNA]</scope>
    <source>
        <strain evidence="1">GMP-LS</strain>
    </source>
</reference>
<sequence>MPGLKRAGCLIAITVSTLKAVQNDSPIQWPSIKPQILLSPLDYCLLESTRLQPAVNYFIDRCPYSNFKEYHAQAIHLVLAVIFRSVLRIRDSQIRMEVYRSHIQIRVD</sequence>
<keyword evidence="2" id="KW-1185">Reference proteome</keyword>